<dbReference type="Proteomes" id="UP000076154">
    <property type="component" value="Unassembled WGS sequence"/>
</dbReference>
<reference evidence="1" key="1">
    <citation type="submission" date="2018-04" db="EMBL/GenBank/DDBJ databases">
        <title>Whole genome sequencing of Hypsizygus marmoreus.</title>
        <authorList>
            <person name="Choi I.-G."/>
            <person name="Min B."/>
            <person name="Kim J.-G."/>
            <person name="Kim S."/>
            <person name="Oh Y.-L."/>
            <person name="Kong W.-S."/>
            <person name="Park H."/>
            <person name="Jeong J."/>
            <person name="Song E.-S."/>
        </authorList>
    </citation>
    <scope>NUCLEOTIDE SEQUENCE [LARGE SCALE GENOMIC DNA]</scope>
    <source>
        <strain evidence="1">51987-8</strain>
    </source>
</reference>
<organism evidence="1 2">
    <name type="scientific">Hypsizygus marmoreus</name>
    <name type="common">White beech mushroom</name>
    <name type="synonym">Agaricus marmoreus</name>
    <dbReference type="NCBI Taxonomy" id="39966"/>
    <lineage>
        <taxon>Eukaryota</taxon>
        <taxon>Fungi</taxon>
        <taxon>Dikarya</taxon>
        <taxon>Basidiomycota</taxon>
        <taxon>Agaricomycotina</taxon>
        <taxon>Agaricomycetes</taxon>
        <taxon>Agaricomycetidae</taxon>
        <taxon>Agaricales</taxon>
        <taxon>Tricholomatineae</taxon>
        <taxon>Lyophyllaceae</taxon>
        <taxon>Hypsizygus</taxon>
    </lineage>
</organism>
<evidence type="ECO:0000313" key="1">
    <source>
        <dbReference type="EMBL" id="RDB28338.1"/>
    </source>
</evidence>
<accession>A0A369K300</accession>
<gene>
    <name evidence="1" type="ORF">Hypma_001348</name>
</gene>
<dbReference type="AlphaFoldDB" id="A0A369K300"/>
<name>A0A369K300_HYPMA</name>
<sequence>MNRSICIIVPNTIRSTTANQCYRMCTHRKQLLTMALTMANPAKHSRNVRKQYQTPTTAHRACSRAFLCLAVKQGTDQRESRFRAERIVSTLSVVVICSGYCTDLAGQGPRLALHQHELRQNGCNENVRKAAGSSTGTYSCSALGARHPKCLARPSRIPRHPRLPPSPAHQRETTIIVELKRRPVLETKAVICPLDWIRAEIFPPSSSH</sequence>
<protein>
    <submittedName>
        <fullName evidence="1">Uncharacterized protein</fullName>
    </submittedName>
</protein>
<dbReference type="EMBL" id="LUEZ02000012">
    <property type="protein sequence ID" value="RDB28338.1"/>
    <property type="molecule type" value="Genomic_DNA"/>
</dbReference>
<proteinExistence type="predicted"/>
<dbReference type="InParanoid" id="A0A369K300"/>
<keyword evidence="2" id="KW-1185">Reference proteome</keyword>
<evidence type="ECO:0000313" key="2">
    <source>
        <dbReference type="Proteomes" id="UP000076154"/>
    </source>
</evidence>
<comment type="caution">
    <text evidence="1">The sequence shown here is derived from an EMBL/GenBank/DDBJ whole genome shotgun (WGS) entry which is preliminary data.</text>
</comment>